<keyword evidence="3" id="KW-0479">Metal-binding</keyword>
<evidence type="ECO:0000256" key="5">
    <source>
        <dbReference type="ARBA" id="ARBA00022763"/>
    </source>
</evidence>
<evidence type="ECO:0000313" key="12">
    <source>
        <dbReference type="EMBL" id="KXB00009.1"/>
    </source>
</evidence>
<gene>
    <name evidence="12" type="ORF">AKJ42_01880</name>
</gene>
<dbReference type="NCBIfam" id="NF040854">
    <property type="entry name" value="Hol_resolv_Hjc"/>
    <property type="match status" value="1"/>
</dbReference>
<dbReference type="InterPro" id="IPR002732">
    <property type="entry name" value="Hjc"/>
</dbReference>
<comment type="cofactor">
    <cofactor evidence="1">
        <name>Mg(2+)</name>
        <dbReference type="ChEBI" id="CHEBI:18420"/>
    </cofactor>
</comment>
<sequence length="124" mass="14153">MGKGTRSERELANLLWDNSFAVMRSPASGSGRKHPQPDILASDADRVVGIEVKSTSRDKVYIPEEEVEELEEFCKRFGCEALIGVRFDRLGWIFSRPEDCERTEKSYKVTRKTKGVNLIKEQES</sequence>
<dbReference type="PANTHER" id="PTHR39651">
    <property type="entry name" value="HOLLIDAY JUNCTION RESOLVASE HJC"/>
    <property type="match status" value="1"/>
</dbReference>
<dbReference type="GO" id="GO:0006310">
    <property type="term" value="P:DNA recombination"/>
    <property type="evidence" value="ECO:0007669"/>
    <property type="project" value="UniProtKB-KW"/>
</dbReference>
<dbReference type="PANTHER" id="PTHR39651:SF1">
    <property type="entry name" value="HOLLIDAY JUNCTION RESOLVASE HJC"/>
    <property type="match status" value="1"/>
</dbReference>
<keyword evidence="8" id="KW-0238">DNA-binding</keyword>
<evidence type="ECO:0000256" key="2">
    <source>
        <dbReference type="ARBA" id="ARBA00022722"/>
    </source>
</evidence>
<keyword evidence="7" id="KW-0460">Magnesium</keyword>
<evidence type="ECO:0000256" key="11">
    <source>
        <dbReference type="ARBA" id="ARBA00029354"/>
    </source>
</evidence>
<dbReference type="AlphaFoldDB" id="A0A133V0N8"/>
<comment type="catalytic activity">
    <reaction evidence="11">
        <text>Endonucleolytic cleavage at a junction such as a reciprocal single-stranded crossover between two homologous DNA duplexes (Holliday junction).</text>
        <dbReference type="EC" id="3.1.21.10"/>
    </reaction>
</comment>
<dbReference type="PIRSF" id="PIRSF004985">
    <property type="entry name" value="Hlld_jn_rslvs_ar"/>
    <property type="match status" value="1"/>
</dbReference>
<dbReference type="Pfam" id="PF01870">
    <property type="entry name" value="Hjc"/>
    <property type="match status" value="1"/>
</dbReference>
<dbReference type="GO" id="GO:0003677">
    <property type="term" value="F:DNA binding"/>
    <property type="evidence" value="ECO:0007669"/>
    <property type="project" value="UniProtKB-KW"/>
</dbReference>
<dbReference type="InterPro" id="IPR011856">
    <property type="entry name" value="tRNA_endonuc-like_dom_sf"/>
</dbReference>
<evidence type="ECO:0000256" key="7">
    <source>
        <dbReference type="ARBA" id="ARBA00022842"/>
    </source>
</evidence>
<dbReference type="GO" id="GO:0046872">
    <property type="term" value="F:metal ion binding"/>
    <property type="evidence" value="ECO:0007669"/>
    <property type="project" value="UniProtKB-KW"/>
</dbReference>
<keyword evidence="9" id="KW-0233">DNA recombination</keyword>
<dbReference type="InterPro" id="IPR011335">
    <property type="entry name" value="Restrct_endonuc-II-like"/>
</dbReference>
<evidence type="ECO:0000256" key="10">
    <source>
        <dbReference type="ARBA" id="ARBA00023204"/>
    </source>
</evidence>
<dbReference type="GO" id="GO:0006281">
    <property type="term" value="P:DNA repair"/>
    <property type="evidence" value="ECO:0007669"/>
    <property type="project" value="UniProtKB-KW"/>
</dbReference>
<proteinExistence type="predicted"/>
<dbReference type="SUPFAM" id="SSF52980">
    <property type="entry name" value="Restriction endonuclease-like"/>
    <property type="match status" value="1"/>
</dbReference>
<dbReference type="Gene3D" id="3.40.1350.10">
    <property type="match status" value="1"/>
</dbReference>
<dbReference type="InterPro" id="IPR014428">
    <property type="entry name" value="Hjc_arc"/>
</dbReference>
<evidence type="ECO:0000256" key="1">
    <source>
        <dbReference type="ARBA" id="ARBA00001946"/>
    </source>
</evidence>
<protein>
    <recommendedName>
        <fullName evidence="14">Holliday junction resolvase</fullName>
    </recommendedName>
</protein>
<dbReference type="EMBL" id="LHXW01000016">
    <property type="protein sequence ID" value="KXB00009.1"/>
    <property type="molecule type" value="Genomic_DNA"/>
</dbReference>
<comment type="caution">
    <text evidence="12">The sequence shown here is derived from an EMBL/GenBank/DDBJ whole genome shotgun (WGS) entry which is preliminary data.</text>
</comment>
<evidence type="ECO:0000313" key="13">
    <source>
        <dbReference type="Proteomes" id="UP000070520"/>
    </source>
</evidence>
<organism evidence="12 13">
    <name type="scientific">candidate division MSBL1 archaeon SCGC-AAA261C02</name>
    <dbReference type="NCBI Taxonomy" id="1698272"/>
    <lineage>
        <taxon>Archaea</taxon>
        <taxon>Methanobacteriati</taxon>
        <taxon>Methanobacteriota</taxon>
        <taxon>candidate division MSBL1</taxon>
    </lineage>
</organism>
<name>A0A133V0N8_9EURY</name>
<keyword evidence="4" id="KW-0255">Endonuclease</keyword>
<keyword evidence="6" id="KW-0378">Hydrolase</keyword>
<evidence type="ECO:0000256" key="8">
    <source>
        <dbReference type="ARBA" id="ARBA00023125"/>
    </source>
</evidence>
<evidence type="ECO:0000256" key="6">
    <source>
        <dbReference type="ARBA" id="ARBA00022801"/>
    </source>
</evidence>
<evidence type="ECO:0000256" key="9">
    <source>
        <dbReference type="ARBA" id="ARBA00023172"/>
    </source>
</evidence>
<keyword evidence="10" id="KW-0234">DNA repair</keyword>
<dbReference type="Proteomes" id="UP000070520">
    <property type="component" value="Unassembled WGS sequence"/>
</dbReference>
<keyword evidence="2" id="KW-0540">Nuclease</keyword>
<dbReference type="GO" id="GO:0008821">
    <property type="term" value="F:crossover junction DNA endonuclease activity"/>
    <property type="evidence" value="ECO:0007669"/>
    <property type="project" value="UniProtKB-EC"/>
</dbReference>
<evidence type="ECO:0008006" key="14">
    <source>
        <dbReference type="Google" id="ProtNLM"/>
    </source>
</evidence>
<evidence type="ECO:0000256" key="3">
    <source>
        <dbReference type="ARBA" id="ARBA00022723"/>
    </source>
</evidence>
<evidence type="ECO:0000256" key="4">
    <source>
        <dbReference type="ARBA" id="ARBA00022759"/>
    </source>
</evidence>
<reference evidence="12 13" key="1">
    <citation type="journal article" date="2016" name="Sci. Rep.">
        <title>Metabolic traits of an uncultured archaeal lineage -MSBL1- from brine pools of the Red Sea.</title>
        <authorList>
            <person name="Mwirichia R."/>
            <person name="Alam I."/>
            <person name="Rashid M."/>
            <person name="Vinu M."/>
            <person name="Ba-Alawi W."/>
            <person name="Anthony Kamau A."/>
            <person name="Kamanda Ngugi D."/>
            <person name="Goker M."/>
            <person name="Klenk H.P."/>
            <person name="Bajic V."/>
            <person name="Stingl U."/>
        </authorList>
    </citation>
    <scope>NUCLEOTIDE SEQUENCE [LARGE SCALE GENOMIC DNA]</scope>
    <source>
        <strain evidence="12">SCGC-AAA261C02</strain>
    </source>
</reference>
<keyword evidence="13" id="KW-1185">Reference proteome</keyword>
<keyword evidence="5" id="KW-0227">DNA damage</keyword>
<accession>A0A133V0N8</accession>